<dbReference type="Proteomes" id="UP001054889">
    <property type="component" value="Unassembled WGS sequence"/>
</dbReference>
<accession>A0AAV5DG90</accession>
<proteinExistence type="predicted"/>
<reference evidence="1" key="2">
    <citation type="submission" date="2021-12" db="EMBL/GenBank/DDBJ databases">
        <title>Resequencing data analysis of finger millet.</title>
        <authorList>
            <person name="Hatakeyama M."/>
            <person name="Aluri S."/>
            <person name="Balachadran M.T."/>
            <person name="Sivarajan S.R."/>
            <person name="Poveda L."/>
            <person name="Shimizu-Inatsugi R."/>
            <person name="Schlapbach R."/>
            <person name="Sreeman S.M."/>
            <person name="Shimizu K.K."/>
        </authorList>
    </citation>
    <scope>NUCLEOTIDE SEQUENCE</scope>
</reference>
<comment type="caution">
    <text evidence="1">The sequence shown here is derived from an EMBL/GenBank/DDBJ whole genome shotgun (WGS) entry which is preliminary data.</text>
</comment>
<dbReference type="AlphaFoldDB" id="A0AAV5DG90"/>
<evidence type="ECO:0000313" key="1">
    <source>
        <dbReference type="EMBL" id="GJN09485.1"/>
    </source>
</evidence>
<dbReference type="EMBL" id="BQKI01000016">
    <property type="protein sequence ID" value="GJN09485.1"/>
    <property type="molecule type" value="Genomic_DNA"/>
</dbReference>
<protein>
    <submittedName>
        <fullName evidence="1">Uncharacterized protein</fullName>
    </submittedName>
</protein>
<evidence type="ECO:0000313" key="2">
    <source>
        <dbReference type="Proteomes" id="UP001054889"/>
    </source>
</evidence>
<gene>
    <name evidence="1" type="primary">ga27496</name>
    <name evidence="1" type="ORF">PR202_ga27496</name>
</gene>
<organism evidence="1 2">
    <name type="scientific">Eleusine coracana subsp. coracana</name>
    <dbReference type="NCBI Taxonomy" id="191504"/>
    <lineage>
        <taxon>Eukaryota</taxon>
        <taxon>Viridiplantae</taxon>
        <taxon>Streptophyta</taxon>
        <taxon>Embryophyta</taxon>
        <taxon>Tracheophyta</taxon>
        <taxon>Spermatophyta</taxon>
        <taxon>Magnoliopsida</taxon>
        <taxon>Liliopsida</taxon>
        <taxon>Poales</taxon>
        <taxon>Poaceae</taxon>
        <taxon>PACMAD clade</taxon>
        <taxon>Chloridoideae</taxon>
        <taxon>Cynodonteae</taxon>
        <taxon>Eleusininae</taxon>
        <taxon>Eleusine</taxon>
    </lineage>
</organism>
<reference evidence="1" key="1">
    <citation type="journal article" date="2018" name="DNA Res.">
        <title>Multiple hybrid de novo genome assembly of finger millet, an orphan allotetraploid crop.</title>
        <authorList>
            <person name="Hatakeyama M."/>
            <person name="Aluri S."/>
            <person name="Balachadran M.T."/>
            <person name="Sivarajan S.R."/>
            <person name="Patrignani A."/>
            <person name="Gruter S."/>
            <person name="Poveda L."/>
            <person name="Shimizu-Inatsugi R."/>
            <person name="Baeten J."/>
            <person name="Francoijs K.J."/>
            <person name="Nataraja K.N."/>
            <person name="Reddy Y.A.N."/>
            <person name="Phadnis S."/>
            <person name="Ravikumar R.L."/>
            <person name="Schlapbach R."/>
            <person name="Sreeman S.M."/>
            <person name="Shimizu K.K."/>
        </authorList>
    </citation>
    <scope>NUCLEOTIDE SEQUENCE</scope>
</reference>
<sequence>MKDTIHAGLDIQSEVLAEKYLGLPTAVGRSTKETFEYIHSRLKGVIGSWSGWEASSAGRDSSQICSTSCPDVLHELLFTACGYM</sequence>
<name>A0AAV5DG90_ELECO</name>
<keyword evidence="2" id="KW-1185">Reference proteome</keyword>